<evidence type="ECO:0000313" key="3">
    <source>
        <dbReference type="Proteomes" id="UP001472677"/>
    </source>
</evidence>
<gene>
    <name evidence="2" type="ORF">V6N12_029097</name>
</gene>
<evidence type="ECO:0000313" key="2">
    <source>
        <dbReference type="EMBL" id="KAK8573059.1"/>
    </source>
</evidence>
<name>A0ABR2F7U0_9ROSI</name>
<keyword evidence="3" id="KW-1185">Reference proteome</keyword>
<reference evidence="2 3" key="1">
    <citation type="journal article" date="2024" name="G3 (Bethesda)">
        <title>Genome assembly of Hibiscus sabdariffa L. provides insights into metabolisms of medicinal natural products.</title>
        <authorList>
            <person name="Kim T."/>
        </authorList>
    </citation>
    <scope>NUCLEOTIDE SEQUENCE [LARGE SCALE GENOMIC DNA]</scope>
    <source>
        <strain evidence="2">TK-2024</strain>
        <tissue evidence="2">Old leaves</tissue>
    </source>
</reference>
<proteinExistence type="predicted"/>
<comment type="caution">
    <text evidence="2">The sequence shown here is derived from an EMBL/GenBank/DDBJ whole genome shotgun (WGS) entry which is preliminary data.</text>
</comment>
<accession>A0ABR2F7U0</accession>
<organism evidence="2 3">
    <name type="scientific">Hibiscus sabdariffa</name>
    <name type="common">roselle</name>
    <dbReference type="NCBI Taxonomy" id="183260"/>
    <lineage>
        <taxon>Eukaryota</taxon>
        <taxon>Viridiplantae</taxon>
        <taxon>Streptophyta</taxon>
        <taxon>Embryophyta</taxon>
        <taxon>Tracheophyta</taxon>
        <taxon>Spermatophyta</taxon>
        <taxon>Magnoliopsida</taxon>
        <taxon>eudicotyledons</taxon>
        <taxon>Gunneridae</taxon>
        <taxon>Pentapetalae</taxon>
        <taxon>rosids</taxon>
        <taxon>malvids</taxon>
        <taxon>Malvales</taxon>
        <taxon>Malvaceae</taxon>
        <taxon>Malvoideae</taxon>
        <taxon>Hibiscus</taxon>
    </lineage>
</organism>
<evidence type="ECO:0000256" key="1">
    <source>
        <dbReference type="SAM" id="MobiDB-lite"/>
    </source>
</evidence>
<sequence length="100" mass="11605">MIRRLCETMWLPNTGSNMAEAEEKKNLAIEFNGSRTLRKEVVLKQLGVKRPRNEQKRHMPRSGHLPRFSAEARKTTRAGFKAHALKAYLEYKSQPKEVLL</sequence>
<dbReference type="Proteomes" id="UP001472677">
    <property type="component" value="Unassembled WGS sequence"/>
</dbReference>
<protein>
    <submittedName>
        <fullName evidence="2">Uncharacterized protein</fullName>
    </submittedName>
</protein>
<dbReference type="EMBL" id="JBBPBM010000008">
    <property type="protein sequence ID" value="KAK8573059.1"/>
    <property type="molecule type" value="Genomic_DNA"/>
</dbReference>
<feature type="region of interest" description="Disordered" evidence="1">
    <location>
        <begin position="47"/>
        <end position="73"/>
    </location>
</feature>